<dbReference type="InterPro" id="IPR005135">
    <property type="entry name" value="Endo/exonuclease/phosphatase"/>
</dbReference>
<feature type="domain" description="Endonuclease/exonuclease/phosphatase" evidence="1">
    <location>
        <begin position="40"/>
        <end position="243"/>
    </location>
</feature>
<accession>A0A7G1HXI3</accession>
<sequence length="289" mass="32520">MCKMDKIYPFNFLIVLFLLIEFNIEAQMYDKEYINTIRLMTYNTHYCKGGSDPGKIDMNNTRKLAQVIKALDADVVALQELDSASRGREYRYLLKQIADATGIEYIDIYGNADTFDHGASLGCGVLVKKTIPIKNRKLISLPGDEKRVAVYVELEDFVFVGTHFDLNDMKRIEGAKELCRYVREESKPVFLAGDLNDSHYWKSGGIAFPILLEDFEIISDVEGGSLSGRSDNGGLIDYVLLKRNSSRGIQVRQSCIVRELSIDGAGVDMGMLSDHYPVFVDVNIKGSRK</sequence>
<dbReference type="Proteomes" id="UP000594042">
    <property type="component" value="Chromosome"/>
</dbReference>
<dbReference type="AlphaFoldDB" id="A0A7G1HXI3"/>
<keyword evidence="3" id="KW-1185">Reference proteome</keyword>
<reference evidence="3" key="1">
    <citation type="submission" date="2020-07" db="EMBL/GenBank/DDBJ databases">
        <title>Complete genome sequencing of Coprobacter sp. strain 2CBH44.</title>
        <authorList>
            <person name="Sakamoto M."/>
            <person name="Murakami T."/>
            <person name="Mori H."/>
        </authorList>
    </citation>
    <scope>NUCLEOTIDE SEQUENCE [LARGE SCALE GENOMIC DNA]</scope>
    <source>
        <strain evidence="3">2CBH44</strain>
    </source>
</reference>
<gene>
    <name evidence="2" type="ORF">Cop2CBH44_26830</name>
</gene>
<dbReference type="InterPro" id="IPR051916">
    <property type="entry name" value="GPI-anchor_lipid_remodeler"/>
</dbReference>
<evidence type="ECO:0000313" key="2">
    <source>
        <dbReference type="EMBL" id="BCI64330.1"/>
    </source>
</evidence>
<proteinExistence type="predicted"/>
<dbReference type="GO" id="GO:0003824">
    <property type="term" value="F:catalytic activity"/>
    <property type="evidence" value="ECO:0007669"/>
    <property type="project" value="InterPro"/>
</dbReference>
<organism evidence="2 3">
    <name type="scientific">Coprobacter secundus subsp. similis</name>
    <dbReference type="NCBI Taxonomy" id="2751153"/>
    <lineage>
        <taxon>Bacteria</taxon>
        <taxon>Pseudomonadati</taxon>
        <taxon>Bacteroidota</taxon>
        <taxon>Bacteroidia</taxon>
        <taxon>Bacteroidales</taxon>
        <taxon>Barnesiellaceae</taxon>
        <taxon>Coprobacter</taxon>
    </lineage>
</organism>
<evidence type="ECO:0000259" key="1">
    <source>
        <dbReference type="Pfam" id="PF03372"/>
    </source>
</evidence>
<dbReference type="GO" id="GO:0006506">
    <property type="term" value="P:GPI anchor biosynthetic process"/>
    <property type="evidence" value="ECO:0007669"/>
    <property type="project" value="TreeGrafter"/>
</dbReference>
<dbReference type="Pfam" id="PF03372">
    <property type="entry name" value="Exo_endo_phos"/>
    <property type="match status" value="1"/>
</dbReference>
<name>A0A7G1HXI3_9BACT</name>
<dbReference type="KEGG" id="copr:Cop2CBH44_26830"/>
<dbReference type="GO" id="GO:0016020">
    <property type="term" value="C:membrane"/>
    <property type="evidence" value="ECO:0007669"/>
    <property type="project" value="GOC"/>
</dbReference>
<dbReference type="SUPFAM" id="SSF56219">
    <property type="entry name" value="DNase I-like"/>
    <property type="match status" value="1"/>
</dbReference>
<dbReference type="PANTHER" id="PTHR14859:SF1">
    <property type="entry name" value="PGAP2-INTERACTING PROTEIN"/>
    <property type="match status" value="1"/>
</dbReference>
<dbReference type="EMBL" id="AP023322">
    <property type="protein sequence ID" value="BCI64330.1"/>
    <property type="molecule type" value="Genomic_DNA"/>
</dbReference>
<evidence type="ECO:0000313" key="3">
    <source>
        <dbReference type="Proteomes" id="UP000594042"/>
    </source>
</evidence>
<dbReference type="PANTHER" id="PTHR14859">
    <property type="entry name" value="CALCOFLUOR WHITE HYPERSENSITIVE PROTEIN PRECURSOR"/>
    <property type="match status" value="1"/>
</dbReference>
<dbReference type="InterPro" id="IPR036691">
    <property type="entry name" value="Endo/exonu/phosph_ase_sf"/>
</dbReference>
<protein>
    <recommendedName>
        <fullName evidence="1">Endonuclease/exonuclease/phosphatase domain-containing protein</fullName>
    </recommendedName>
</protein>
<dbReference type="Gene3D" id="3.60.10.10">
    <property type="entry name" value="Endonuclease/exonuclease/phosphatase"/>
    <property type="match status" value="1"/>
</dbReference>